<dbReference type="RefSeq" id="WP_235055243.1">
    <property type="nucleotide sequence ID" value="NZ_JAKFHA010000017.1"/>
</dbReference>
<proteinExistence type="predicted"/>
<evidence type="ECO:0000313" key="3">
    <source>
        <dbReference type="Proteomes" id="UP001165378"/>
    </source>
</evidence>
<feature type="transmembrane region" description="Helical" evidence="1">
    <location>
        <begin position="221"/>
        <end position="244"/>
    </location>
</feature>
<dbReference type="AlphaFoldDB" id="A0AA41Q5L4"/>
<keyword evidence="3" id="KW-1185">Reference proteome</keyword>
<evidence type="ECO:0008006" key="4">
    <source>
        <dbReference type="Google" id="ProtNLM"/>
    </source>
</evidence>
<dbReference type="EMBL" id="JAKFHA010000017">
    <property type="protein sequence ID" value="MCF2530577.1"/>
    <property type="molecule type" value="Genomic_DNA"/>
</dbReference>
<gene>
    <name evidence="2" type="ORF">LZ495_25610</name>
</gene>
<accession>A0AA41Q5L4</accession>
<protein>
    <recommendedName>
        <fullName evidence="4">FtsX-like permease family protein</fullName>
    </recommendedName>
</protein>
<keyword evidence="1" id="KW-0812">Transmembrane</keyword>
<feature type="transmembrane region" description="Helical" evidence="1">
    <location>
        <begin position="399"/>
        <end position="418"/>
    </location>
</feature>
<feature type="transmembrane region" description="Helical" evidence="1">
    <location>
        <begin position="357"/>
        <end position="379"/>
    </location>
</feature>
<feature type="transmembrane region" description="Helical" evidence="1">
    <location>
        <begin position="180"/>
        <end position="201"/>
    </location>
</feature>
<reference evidence="2" key="1">
    <citation type="submission" date="2022-01" db="EMBL/GenBank/DDBJ databases">
        <title>Genome-Based Taxonomic Classification of the Phylum Actinobacteria.</title>
        <authorList>
            <person name="Gao Y."/>
        </authorList>
    </citation>
    <scope>NUCLEOTIDE SEQUENCE</scope>
    <source>
        <strain evidence="2">KLBMP 8922</strain>
    </source>
</reference>
<feature type="transmembrane region" description="Helical" evidence="1">
    <location>
        <begin position="53"/>
        <end position="75"/>
    </location>
</feature>
<feature type="transmembrane region" description="Helical" evidence="1">
    <location>
        <begin position="20"/>
        <end position="41"/>
    </location>
</feature>
<dbReference type="Proteomes" id="UP001165378">
    <property type="component" value="Unassembled WGS sequence"/>
</dbReference>
<feature type="transmembrane region" description="Helical" evidence="1">
    <location>
        <begin position="104"/>
        <end position="125"/>
    </location>
</feature>
<sequence>MIRIVLGNLRGNSRADHIRLLGTACVAAVGTVLLLCVMAYAAAGRGGGPLRPLFAGLLVLGVTAQLAAVGSRLTASARAARTELLVGPGSEPCQVRELAATEAALAGSLGAVGGLQAHLIARAVFESDLPGSGVIGDVLAVGTEVPLLGLAFVLGVVPLATVVASTSVLPGPERTALPRLLPSAHTVGIAGPALIGAGLVAEVLPHAITGPVELPGGLGMVHPLAALGFAMVVAGAGLSVPWLVHRAARSVLAYTRHPALLCAARRMEADTVALAVPLGLLAASTTLLVTSRTLRAPGPGAAAGDLPLLALVTAATISAAAGLLAVLVENAHERKDAARTLYILGAGPWVERSTRALAVLLPIGVAWGGAATLGVVATWPLEVGGHHPSVPVSEQAVSAGLTFALVLAAAVALATAGVTRRLGRDGVTGWGRPTAAALPPAQ</sequence>
<evidence type="ECO:0000313" key="2">
    <source>
        <dbReference type="EMBL" id="MCF2530577.1"/>
    </source>
</evidence>
<name>A0AA41Q5L4_9ACTN</name>
<evidence type="ECO:0000256" key="1">
    <source>
        <dbReference type="SAM" id="Phobius"/>
    </source>
</evidence>
<feature type="transmembrane region" description="Helical" evidence="1">
    <location>
        <begin position="145"/>
        <end position="168"/>
    </location>
</feature>
<keyword evidence="1" id="KW-0472">Membrane</keyword>
<keyword evidence="1" id="KW-1133">Transmembrane helix</keyword>
<comment type="caution">
    <text evidence="2">The sequence shown here is derived from an EMBL/GenBank/DDBJ whole genome shotgun (WGS) entry which is preliminary data.</text>
</comment>
<organism evidence="2 3">
    <name type="scientific">Yinghuangia soli</name>
    <dbReference type="NCBI Taxonomy" id="2908204"/>
    <lineage>
        <taxon>Bacteria</taxon>
        <taxon>Bacillati</taxon>
        <taxon>Actinomycetota</taxon>
        <taxon>Actinomycetes</taxon>
        <taxon>Kitasatosporales</taxon>
        <taxon>Streptomycetaceae</taxon>
        <taxon>Yinghuangia</taxon>
    </lineage>
</organism>
<feature type="transmembrane region" description="Helical" evidence="1">
    <location>
        <begin position="272"/>
        <end position="294"/>
    </location>
</feature>
<feature type="transmembrane region" description="Helical" evidence="1">
    <location>
        <begin position="306"/>
        <end position="328"/>
    </location>
</feature>